<dbReference type="Proteomes" id="UP000005096">
    <property type="component" value="Chromosome"/>
</dbReference>
<dbReference type="Pfam" id="PF04025">
    <property type="entry name" value="RemA-like"/>
    <property type="match status" value="1"/>
</dbReference>
<gene>
    <name evidence="2" type="ORF">Apau_1214</name>
</gene>
<dbReference type="PANTHER" id="PTHR38449:SF1">
    <property type="entry name" value="REGULATORY PROTEIN SSL2874-RELATED"/>
    <property type="match status" value="1"/>
</dbReference>
<dbReference type="STRING" id="584708.Apau_1214"/>
<dbReference type="HOGENOM" id="CLU_165326_2_1_0"/>
<sequence>MVKLVHVGFGNLVVGERIVALIGPASAPIKRLKEEAAKEGRLVDATQGRKTRAILVMDSGHVILSALHPETLAHRFEGEGEEERDE</sequence>
<proteinExistence type="inferred from homology"/>
<organism evidence="2 3">
    <name type="scientific">Aminomonas paucivorans DSM 12260</name>
    <dbReference type="NCBI Taxonomy" id="584708"/>
    <lineage>
        <taxon>Bacteria</taxon>
        <taxon>Thermotogati</taxon>
        <taxon>Synergistota</taxon>
        <taxon>Synergistia</taxon>
        <taxon>Synergistales</taxon>
        <taxon>Synergistaceae</taxon>
        <taxon>Aminomonas</taxon>
    </lineage>
</organism>
<dbReference type="EMBL" id="CM001022">
    <property type="protein sequence ID" value="EFQ23640.1"/>
    <property type="molecule type" value="Genomic_DNA"/>
</dbReference>
<protein>
    <recommendedName>
        <fullName evidence="1">Putative regulatory protein Apau_1214</fullName>
    </recommendedName>
</protein>
<dbReference type="HAMAP" id="MF_01503">
    <property type="entry name" value="RemA"/>
    <property type="match status" value="1"/>
</dbReference>
<dbReference type="AlphaFoldDB" id="E3CYA7"/>
<accession>E3CYA7</accession>
<dbReference type="PANTHER" id="PTHR38449">
    <property type="entry name" value="REGULATORY PROTEIN TM_1690-RELATED"/>
    <property type="match status" value="1"/>
</dbReference>
<evidence type="ECO:0000313" key="2">
    <source>
        <dbReference type="EMBL" id="EFQ23640.1"/>
    </source>
</evidence>
<dbReference type="eggNOG" id="COG2052">
    <property type="taxonomic scope" value="Bacteria"/>
</dbReference>
<dbReference type="RefSeq" id="WP_006300842.1">
    <property type="nucleotide sequence ID" value="NZ_CM001022.1"/>
</dbReference>
<evidence type="ECO:0000256" key="1">
    <source>
        <dbReference type="HAMAP-Rule" id="MF_01503"/>
    </source>
</evidence>
<reference evidence="2 3" key="1">
    <citation type="journal article" date="2010" name="Stand. Genomic Sci.">
        <title>Non-contiguous finished genome sequence of Aminomonas paucivorans type strain (GLU-3).</title>
        <authorList>
            <person name="Pitluck S."/>
            <person name="Yasawong M."/>
            <person name="Held B."/>
            <person name="Lapidus A."/>
            <person name="Nolan M."/>
            <person name="Copeland A."/>
            <person name="Lucas S."/>
            <person name="Del Rio T.G."/>
            <person name="Tice H."/>
            <person name="Cheng J.F."/>
            <person name="Chertkov O."/>
            <person name="Goodwin L."/>
            <person name="Tapia R."/>
            <person name="Han C."/>
            <person name="Liolios K."/>
            <person name="Ivanova N."/>
            <person name="Mavromatis K."/>
            <person name="Ovchinnikova G."/>
            <person name="Pati A."/>
            <person name="Chen A."/>
            <person name="Palaniappan K."/>
            <person name="Land M."/>
            <person name="Hauser L."/>
            <person name="Chang Y.J."/>
            <person name="Jeffries C.D."/>
            <person name="Pukall R."/>
            <person name="Spring S."/>
            <person name="Rohde M."/>
            <person name="Sikorski J."/>
            <person name="Goker M."/>
            <person name="Woyke T."/>
            <person name="Bristow J."/>
            <person name="Eisen J.A."/>
            <person name="Markowitz V."/>
            <person name="Hugenholtz P."/>
            <person name="Kyrpides N.C."/>
            <person name="Klenk H.P."/>
        </authorList>
    </citation>
    <scope>NUCLEOTIDE SEQUENCE [LARGE SCALE GENOMIC DNA]</scope>
    <source>
        <strain evidence="2 3">DSM 12260</strain>
    </source>
</reference>
<keyword evidence="3" id="KW-1185">Reference proteome</keyword>
<name>E3CYA7_9BACT</name>
<dbReference type="PaxDb" id="584708-Apau_1214"/>
<comment type="similarity">
    <text evidence="1">Belongs to the RemA family.</text>
</comment>
<dbReference type="NCBIfam" id="NF003315">
    <property type="entry name" value="PRK04323.1"/>
    <property type="match status" value="1"/>
</dbReference>
<evidence type="ECO:0000313" key="3">
    <source>
        <dbReference type="Proteomes" id="UP000005096"/>
    </source>
</evidence>
<dbReference type="InterPro" id="IPR007169">
    <property type="entry name" value="RemA-like"/>
</dbReference>